<evidence type="ECO:0000313" key="4">
    <source>
        <dbReference type="Proteomes" id="UP001317963"/>
    </source>
</evidence>
<feature type="region of interest" description="Disordered" evidence="1">
    <location>
        <begin position="1"/>
        <end position="30"/>
    </location>
</feature>
<keyword evidence="2" id="KW-0812">Transmembrane</keyword>
<dbReference type="InterPro" id="IPR011990">
    <property type="entry name" value="TPR-like_helical_dom_sf"/>
</dbReference>
<dbReference type="Gene3D" id="1.25.40.10">
    <property type="entry name" value="Tetratricopeptide repeat domain"/>
    <property type="match status" value="1"/>
</dbReference>
<evidence type="ECO:0000256" key="2">
    <source>
        <dbReference type="SAM" id="Phobius"/>
    </source>
</evidence>
<sequence>MSKDSDEALRATSFDPKPNASPTQTEAPASPQRGVWIAGVIGLILLGFVVFVLPPQTPAPLPLASSNDPASQGIQVPNGTGLDSTTQTEERSPFAEAQMAKSRRAAQEALQGLLETQARLEARAVNDWADNEFNEATNFAINGDQSYREQDFAEAEINYQRAQSALDALEARLPDEVSERLATLLNMIETGQAEGANRLGIILLQMAPDSLDVIDATARVPSIPEVVALIDQASALYSDRAFGEALGKIQAAIELDPPHKRLQAIAKAYRNALTNQQFLTAMTRGFEALEVSDFDTARAAFKGAAKLKPADESPRVALDQTREAEILSSLNRFISTAAKQEASESWASASETYRDALALDPSLVQASEGLARTEPMADLFLRLDAIIEKPARLVDPTILDDAQTTVREANAALNTADNMPKLQALGSRAQDIVQNASTPLPVTILSDGKTEITLKRVARLGTVTSRVVSLRPGQYQLLGSRNGYRDVLVTLNVGMNRENTVDIRCTEAIRR</sequence>
<keyword evidence="2" id="KW-0472">Membrane</keyword>
<feature type="transmembrane region" description="Helical" evidence="2">
    <location>
        <begin position="34"/>
        <end position="53"/>
    </location>
</feature>
<accession>A0ABY6Q5Q4</accession>
<evidence type="ECO:0000313" key="3">
    <source>
        <dbReference type="EMBL" id="UZP74006.1"/>
    </source>
</evidence>
<dbReference type="RefSeq" id="WP_279242810.1">
    <property type="nucleotide sequence ID" value="NZ_CP036501.1"/>
</dbReference>
<reference evidence="3 4" key="1">
    <citation type="submission" date="2019-02" db="EMBL/GenBank/DDBJ databases">
        <title>Halieaceae_genomes.</title>
        <authorList>
            <person name="Li S.-H."/>
        </authorList>
    </citation>
    <scope>NUCLEOTIDE SEQUENCE [LARGE SCALE GENOMIC DNA]</scope>
    <source>
        <strain evidence="3 4">JH123</strain>
    </source>
</reference>
<dbReference type="EMBL" id="CP036501">
    <property type="protein sequence ID" value="UZP74006.1"/>
    <property type="molecule type" value="Genomic_DNA"/>
</dbReference>
<feature type="region of interest" description="Disordered" evidence="1">
    <location>
        <begin position="63"/>
        <end position="92"/>
    </location>
</feature>
<evidence type="ECO:0008006" key="5">
    <source>
        <dbReference type="Google" id="ProtNLM"/>
    </source>
</evidence>
<proteinExistence type="predicted"/>
<evidence type="ECO:0000256" key="1">
    <source>
        <dbReference type="SAM" id="MobiDB-lite"/>
    </source>
</evidence>
<dbReference type="Proteomes" id="UP001317963">
    <property type="component" value="Chromosome"/>
</dbReference>
<feature type="compositionally biased region" description="Polar residues" evidence="1">
    <location>
        <begin position="65"/>
        <end position="87"/>
    </location>
</feature>
<dbReference type="SUPFAM" id="SSF48452">
    <property type="entry name" value="TPR-like"/>
    <property type="match status" value="1"/>
</dbReference>
<protein>
    <recommendedName>
        <fullName evidence="5">PEGA domain-containing protein</fullName>
    </recommendedName>
</protein>
<organism evidence="3 4">
    <name type="scientific">Candidatus Paraluminiphilus aquimaris</name>
    <dbReference type="NCBI Taxonomy" id="2518994"/>
    <lineage>
        <taxon>Bacteria</taxon>
        <taxon>Pseudomonadati</taxon>
        <taxon>Pseudomonadota</taxon>
        <taxon>Gammaproteobacteria</taxon>
        <taxon>Cellvibrionales</taxon>
        <taxon>Halieaceae</taxon>
        <taxon>Candidatus Paraluminiphilus</taxon>
    </lineage>
</organism>
<keyword evidence="2" id="KW-1133">Transmembrane helix</keyword>
<name>A0ABY6Q5Q4_9GAMM</name>
<keyword evidence="4" id="KW-1185">Reference proteome</keyword>
<gene>
    <name evidence="3" type="ORF">E0F26_04265</name>
</gene>